<dbReference type="AlphaFoldDB" id="A0A485LPM7"/>
<reference evidence="8 9" key="1">
    <citation type="submission" date="2019-03" db="EMBL/GenBank/DDBJ databases">
        <authorList>
            <person name="Gaulin E."/>
            <person name="Dumas B."/>
        </authorList>
    </citation>
    <scope>NUCLEOTIDE SEQUENCE [LARGE SCALE GENOMIC DNA]</scope>
    <source>
        <strain evidence="8">CBS 568.67</strain>
    </source>
</reference>
<feature type="region of interest" description="Disordered" evidence="6">
    <location>
        <begin position="1"/>
        <end position="28"/>
    </location>
</feature>
<keyword evidence="4" id="KW-1015">Disulfide bond</keyword>
<evidence type="ECO:0000256" key="3">
    <source>
        <dbReference type="ARBA" id="ARBA00023128"/>
    </source>
</evidence>
<dbReference type="GO" id="GO:0005739">
    <property type="term" value="C:mitochondrion"/>
    <property type="evidence" value="ECO:0007669"/>
    <property type="project" value="UniProtKB-SubCell"/>
</dbReference>
<evidence type="ECO:0000256" key="4">
    <source>
        <dbReference type="ARBA" id="ARBA00023157"/>
    </source>
</evidence>
<keyword evidence="9" id="KW-1185">Reference proteome</keyword>
<comment type="similarity">
    <text evidence="2 5">Belongs to the CMC family.</text>
</comment>
<accession>A0A485LPM7</accession>
<feature type="compositionally biased region" description="Basic and acidic residues" evidence="6">
    <location>
        <begin position="76"/>
        <end position="100"/>
    </location>
</feature>
<evidence type="ECO:0000313" key="8">
    <source>
        <dbReference type="EMBL" id="VFU00693.1"/>
    </source>
</evidence>
<proteinExistence type="inferred from homology"/>
<dbReference type="Pfam" id="PF08583">
    <property type="entry name" value="Cmc1"/>
    <property type="match status" value="1"/>
</dbReference>
<reference evidence="7" key="2">
    <citation type="submission" date="2019-06" db="EMBL/GenBank/DDBJ databases">
        <title>Genomics analysis of Aphanomyces spp. identifies a new class of oomycete effector associated with host adaptation.</title>
        <authorList>
            <person name="Gaulin E."/>
        </authorList>
    </citation>
    <scope>NUCLEOTIDE SEQUENCE</scope>
    <source>
        <strain evidence="7">CBS 578.67</strain>
    </source>
</reference>
<evidence type="ECO:0000313" key="9">
    <source>
        <dbReference type="Proteomes" id="UP000332933"/>
    </source>
</evidence>
<protein>
    <recommendedName>
        <fullName evidence="5">COX assembly mitochondrial protein</fullName>
    </recommendedName>
</protein>
<comment type="subcellular location">
    <subcellularLocation>
        <location evidence="1 5">Mitochondrion</location>
    </subcellularLocation>
</comment>
<dbReference type="EMBL" id="VJMH01007338">
    <property type="protein sequence ID" value="KAF0683969.1"/>
    <property type="molecule type" value="Genomic_DNA"/>
</dbReference>
<evidence type="ECO:0000256" key="2">
    <source>
        <dbReference type="ARBA" id="ARBA00007347"/>
    </source>
</evidence>
<dbReference type="PANTHER" id="PTHR22977:SF1">
    <property type="entry name" value="COX ASSEMBLY MITOCHONDRIAL PROTEIN 2 HOMOLOG"/>
    <property type="match status" value="1"/>
</dbReference>
<dbReference type="OrthoDB" id="532630at2759"/>
<dbReference type="InterPro" id="IPR013892">
    <property type="entry name" value="Cyt_c_biogenesis_Cmc1-like"/>
</dbReference>
<sequence>MPPLNSPQFPHEDNPHTRATMHSSLDKPHPECHEVVEALRLCHADNPWMKFVGACNDPKAALNDCFARENKKRRKANLEKSRSFDKKWKEYKEQQKAASE</sequence>
<evidence type="ECO:0000313" key="7">
    <source>
        <dbReference type="EMBL" id="KAF0683969.1"/>
    </source>
</evidence>
<keyword evidence="3 5" id="KW-0496">Mitochondrion</keyword>
<gene>
    <name evidence="8" type="primary">Aste57867_24050</name>
    <name evidence="7" type="ORF">As57867_023977</name>
    <name evidence="8" type="ORF">ASTE57867_24050</name>
</gene>
<feature type="region of interest" description="Disordered" evidence="6">
    <location>
        <begin position="71"/>
        <end position="100"/>
    </location>
</feature>
<dbReference type="Proteomes" id="UP000332933">
    <property type="component" value="Unassembled WGS sequence"/>
</dbReference>
<organism evidence="8 9">
    <name type="scientific">Aphanomyces stellatus</name>
    <dbReference type="NCBI Taxonomy" id="120398"/>
    <lineage>
        <taxon>Eukaryota</taxon>
        <taxon>Sar</taxon>
        <taxon>Stramenopiles</taxon>
        <taxon>Oomycota</taxon>
        <taxon>Saprolegniomycetes</taxon>
        <taxon>Saprolegniales</taxon>
        <taxon>Verrucalvaceae</taxon>
        <taxon>Aphanomyces</taxon>
    </lineage>
</organism>
<dbReference type="EMBL" id="CAADRA010007364">
    <property type="protein sequence ID" value="VFU00693.1"/>
    <property type="molecule type" value="Genomic_DNA"/>
</dbReference>
<dbReference type="PANTHER" id="PTHR22977">
    <property type="entry name" value="COX ASSEMBLY MITOCHONDRIAL PROTEIN"/>
    <property type="match status" value="1"/>
</dbReference>
<evidence type="ECO:0000256" key="1">
    <source>
        <dbReference type="ARBA" id="ARBA00004173"/>
    </source>
</evidence>
<evidence type="ECO:0000256" key="5">
    <source>
        <dbReference type="RuleBase" id="RU364104"/>
    </source>
</evidence>
<evidence type="ECO:0000256" key="6">
    <source>
        <dbReference type="SAM" id="MobiDB-lite"/>
    </source>
</evidence>
<name>A0A485LPM7_9STRA</name>